<dbReference type="KEGG" id="aten:116299459"/>
<proteinExistence type="predicted"/>
<dbReference type="GO" id="GO:0001940">
    <property type="term" value="C:male pronucleus"/>
    <property type="evidence" value="ECO:0007669"/>
    <property type="project" value="TreeGrafter"/>
</dbReference>
<dbReference type="OrthoDB" id="6228811at2759"/>
<dbReference type="PANTHER" id="PTHR35678">
    <property type="entry name" value="PROTEIN STPG4"/>
    <property type="match status" value="1"/>
</dbReference>
<dbReference type="PANTHER" id="PTHR35678:SF1">
    <property type="entry name" value="PROTEIN STPG4"/>
    <property type="match status" value="1"/>
</dbReference>
<dbReference type="GO" id="GO:0044727">
    <property type="term" value="P:epigenetic programing of male pronucleus"/>
    <property type="evidence" value="ECO:0007669"/>
    <property type="project" value="TreeGrafter"/>
</dbReference>
<dbReference type="GO" id="GO:0042585">
    <property type="term" value="C:germinal vesicle"/>
    <property type="evidence" value="ECO:0007669"/>
    <property type="project" value="TreeGrafter"/>
</dbReference>
<dbReference type="GeneID" id="116299459"/>
<dbReference type="AlphaFoldDB" id="A0A6P8I7K3"/>
<reference evidence="3" key="1">
    <citation type="submission" date="2025-08" db="UniProtKB">
        <authorList>
            <consortium name="RefSeq"/>
        </authorList>
    </citation>
    <scope>IDENTIFICATION</scope>
    <source>
        <tissue evidence="3">Tentacle</tissue>
    </source>
</reference>
<keyword evidence="2" id="KW-1185">Reference proteome</keyword>
<protein>
    <submittedName>
        <fullName evidence="3">Protein STPG4-like</fullName>
    </submittedName>
</protein>
<dbReference type="GO" id="GO:0003682">
    <property type="term" value="F:chromatin binding"/>
    <property type="evidence" value="ECO:0007669"/>
    <property type="project" value="TreeGrafter"/>
</dbReference>
<organism evidence="2 3">
    <name type="scientific">Actinia tenebrosa</name>
    <name type="common">Australian red waratah sea anemone</name>
    <dbReference type="NCBI Taxonomy" id="6105"/>
    <lineage>
        <taxon>Eukaryota</taxon>
        <taxon>Metazoa</taxon>
        <taxon>Cnidaria</taxon>
        <taxon>Anthozoa</taxon>
        <taxon>Hexacorallia</taxon>
        <taxon>Actiniaria</taxon>
        <taxon>Actiniidae</taxon>
        <taxon>Actinia</taxon>
    </lineage>
</organism>
<evidence type="ECO:0000256" key="1">
    <source>
        <dbReference type="SAM" id="MobiDB-lite"/>
    </source>
</evidence>
<dbReference type="InParanoid" id="A0A6P8I7K3"/>
<dbReference type="Proteomes" id="UP000515163">
    <property type="component" value="Unplaced"/>
</dbReference>
<evidence type="ECO:0000313" key="2">
    <source>
        <dbReference type="Proteomes" id="UP000515163"/>
    </source>
</evidence>
<dbReference type="GO" id="GO:0001939">
    <property type="term" value="C:female pronucleus"/>
    <property type="evidence" value="ECO:0007669"/>
    <property type="project" value="TreeGrafter"/>
</dbReference>
<sequence length="268" mass="30068">MAVSTGAFRSPLYELKSKSGTAPAYARRPASHLPFAGRRSKSPYNYEEPVTDREEWWRSTLKDTPVPGAYESKDFVRDINSNPIKATYGFKNTGRKNNADPSRTGTTLMPGLYKHVTEVDKMDKKQITYSFKSCDRYHTPAALVGYIDKEFVKSQISPTTYDAGYKYVPKLPSKHPAFKSQVNRFPTVYFKARPGPPPGQYNLSKDAILPKGPNISSSFISKTPRFQQPHVLKTPGPGTYDKTFQTPMPATIKKMGRSHGLFFTCGAY</sequence>
<dbReference type="FunCoup" id="A0A6P8I7K3">
    <property type="interactions" value="404"/>
</dbReference>
<name>A0A6P8I7K3_ACTTE</name>
<feature type="region of interest" description="Disordered" evidence="1">
    <location>
        <begin position="17"/>
        <end position="49"/>
    </location>
</feature>
<dbReference type="RefSeq" id="XP_031563978.1">
    <property type="nucleotide sequence ID" value="XM_031708118.1"/>
</dbReference>
<dbReference type="GO" id="GO:0042393">
    <property type="term" value="F:histone binding"/>
    <property type="evidence" value="ECO:0007669"/>
    <property type="project" value="TreeGrafter"/>
</dbReference>
<evidence type="ECO:0000313" key="3">
    <source>
        <dbReference type="RefSeq" id="XP_031563978.1"/>
    </source>
</evidence>
<accession>A0A6P8I7K3</accession>
<gene>
    <name evidence="3" type="primary">LOC116299459</name>
</gene>